<dbReference type="EMBL" id="SLWS01000002">
    <property type="protein sequence ID" value="TCO61981.1"/>
    <property type="molecule type" value="Genomic_DNA"/>
</dbReference>
<organism evidence="2 3">
    <name type="scientific">Actinocrispum wychmicini</name>
    <dbReference type="NCBI Taxonomy" id="1213861"/>
    <lineage>
        <taxon>Bacteria</taxon>
        <taxon>Bacillati</taxon>
        <taxon>Actinomycetota</taxon>
        <taxon>Actinomycetes</taxon>
        <taxon>Pseudonocardiales</taxon>
        <taxon>Pseudonocardiaceae</taxon>
        <taxon>Actinocrispum</taxon>
    </lineage>
</organism>
<dbReference type="GO" id="GO:0005524">
    <property type="term" value="F:ATP binding"/>
    <property type="evidence" value="ECO:0007669"/>
    <property type="project" value="InterPro"/>
</dbReference>
<evidence type="ECO:0000313" key="3">
    <source>
        <dbReference type="Proteomes" id="UP000295680"/>
    </source>
</evidence>
<protein>
    <submittedName>
        <fullName evidence="2">IstB-like ATP binding protein</fullName>
    </submittedName>
</protein>
<evidence type="ECO:0000259" key="1">
    <source>
        <dbReference type="Pfam" id="PF01695"/>
    </source>
</evidence>
<accession>A0A4R2JPA2</accession>
<dbReference type="Pfam" id="PF01695">
    <property type="entry name" value="IstB_IS21"/>
    <property type="match status" value="1"/>
</dbReference>
<reference evidence="2 3" key="1">
    <citation type="submission" date="2019-03" db="EMBL/GenBank/DDBJ databases">
        <title>Genomic Encyclopedia of Type Strains, Phase IV (KMG-IV): sequencing the most valuable type-strain genomes for metagenomic binning, comparative biology and taxonomic classification.</title>
        <authorList>
            <person name="Goeker M."/>
        </authorList>
    </citation>
    <scope>NUCLEOTIDE SEQUENCE [LARGE SCALE GENOMIC DNA]</scope>
    <source>
        <strain evidence="2 3">DSM 45934</strain>
    </source>
</reference>
<proteinExistence type="predicted"/>
<dbReference type="AlphaFoldDB" id="A0A4R2JPA2"/>
<dbReference type="InterPro" id="IPR002611">
    <property type="entry name" value="IstB_ATP-bd"/>
</dbReference>
<name>A0A4R2JPA2_9PSEU</name>
<dbReference type="Proteomes" id="UP000295680">
    <property type="component" value="Unassembled WGS sequence"/>
</dbReference>
<sequence length="84" mass="9606">MPWAESWSHEEFLAACLQREVAGRESHGGEGRIRAARFPVRKSLWEFDFDHQRSLKRETVTHLGTLDFVAGKENVVFLIVPLVG</sequence>
<evidence type="ECO:0000313" key="2">
    <source>
        <dbReference type="EMBL" id="TCO61981.1"/>
    </source>
</evidence>
<dbReference type="RefSeq" id="WP_279493018.1">
    <property type="nucleotide sequence ID" value="NZ_SLWS01000002.1"/>
</dbReference>
<gene>
    <name evidence="2" type="ORF">EV192_102118</name>
</gene>
<comment type="caution">
    <text evidence="2">The sequence shown here is derived from an EMBL/GenBank/DDBJ whole genome shotgun (WGS) entry which is preliminary data.</text>
</comment>
<keyword evidence="3" id="KW-1185">Reference proteome</keyword>
<feature type="domain" description="IstB-like ATP-binding" evidence="1">
    <location>
        <begin position="5"/>
        <end position="79"/>
    </location>
</feature>